<dbReference type="EMBL" id="LHXY01000002">
    <property type="protein sequence ID" value="KXB02474.1"/>
    <property type="molecule type" value="Genomic_DNA"/>
</dbReference>
<keyword evidence="1 6" id="KW-0686">Riboflavin biosynthesis</keyword>
<dbReference type="Gene3D" id="3.90.870.10">
    <property type="entry name" value="DHBP synthase"/>
    <property type="match status" value="1"/>
</dbReference>
<comment type="caution">
    <text evidence="7">The sequence shown here is derived from an EMBL/GenBank/DDBJ whole genome shotgun (WGS) entry which is preliminary data.</text>
</comment>
<dbReference type="PANTHER" id="PTHR21327">
    <property type="entry name" value="GTP CYCLOHYDROLASE II-RELATED"/>
    <property type="match status" value="1"/>
</dbReference>
<comment type="catalytic activity">
    <reaction evidence="6">
        <text>D-ribulose 5-phosphate = (2S)-2-hydroxy-3-oxobutyl phosphate + formate + H(+)</text>
        <dbReference type="Rhea" id="RHEA:18457"/>
        <dbReference type="ChEBI" id="CHEBI:15378"/>
        <dbReference type="ChEBI" id="CHEBI:15740"/>
        <dbReference type="ChEBI" id="CHEBI:58121"/>
        <dbReference type="ChEBI" id="CHEBI:58830"/>
        <dbReference type="EC" id="4.1.99.12"/>
    </reaction>
</comment>
<comment type="similarity">
    <text evidence="6">Belongs to the DHBP synthase family.</text>
</comment>
<dbReference type="EC" id="4.1.99.12" evidence="6"/>
<keyword evidence="8" id="KW-1185">Reference proteome</keyword>
<dbReference type="Pfam" id="PF00926">
    <property type="entry name" value="DHBP_synthase"/>
    <property type="match status" value="1"/>
</dbReference>
<evidence type="ECO:0000256" key="5">
    <source>
        <dbReference type="ARBA" id="ARBA00023239"/>
    </source>
</evidence>
<evidence type="ECO:0000256" key="4">
    <source>
        <dbReference type="ARBA" id="ARBA00023211"/>
    </source>
</evidence>
<keyword evidence="4 6" id="KW-0464">Manganese</keyword>
<accession>A0A133V7R3</accession>
<dbReference type="NCBIfam" id="TIGR00506">
    <property type="entry name" value="ribB"/>
    <property type="match status" value="1"/>
</dbReference>
<evidence type="ECO:0000313" key="7">
    <source>
        <dbReference type="EMBL" id="KXB02474.1"/>
    </source>
</evidence>
<gene>
    <name evidence="7" type="ORF">AKJ44_00355</name>
</gene>
<comment type="cofactor">
    <cofactor evidence="6">
        <name>Mg(2+)</name>
        <dbReference type="ChEBI" id="CHEBI:18420"/>
    </cofactor>
    <cofactor evidence="6">
        <name>Mn(2+)</name>
        <dbReference type="ChEBI" id="CHEBI:29035"/>
    </cofactor>
    <text evidence="6">Binds 2 divalent metal cations per subunit. Magnesium or manganese.</text>
</comment>
<evidence type="ECO:0000256" key="6">
    <source>
        <dbReference type="RuleBase" id="RU003843"/>
    </source>
</evidence>
<dbReference type="GO" id="GO:0046872">
    <property type="term" value="F:metal ion binding"/>
    <property type="evidence" value="ECO:0007669"/>
    <property type="project" value="UniProtKB-KW"/>
</dbReference>
<dbReference type="GO" id="GO:0008686">
    <property type="term" value="F:3,4-dihydroxy-2-butanone-4-phosphate synthase activity"/>
    <property type="evidence" value="ECO:0007669"/>
    <property type="project" value="UniProtKB-EC"/>
</dbReference>
<comment type="subunit">
    <text evidence="6">Homodimer.</text>
</comment>
<dbReference type="GO" id="GO:0005829">
    <property type="term" value="C:cytosol"/>
    <property type="evidence" value="ECO:0007669"/>
    <property type="project" value="TreeGrafter"/>
</dbReference>
<keyword evidence="5 6" id="KW-0456">Lyase</keyword>
<dbReference type="Proteomes" id="UP000070035">
    <property type="component" value="Unassembled WGS sequence"/>
</dbReference>
<evidence type="ECO:0000256" key="1">
    <source>
        <dbReference type="ARBA" id="ARBA00022619"/>
    </source>
</evidence>
<dbReference type="GO" id="GO:0009231">
    <property type="term" value="P:riboflavin biosynthetic process"/>
    <property type="evidence" value="ECO:0007669"/>
    <property type="project" value="UniProtKB-UniPathway"/>
</dbReference>
<dbReference type="PATRIC" id="fig|1698274.3.peg.73"/>
<keyword evidence="3 6" id="KW-0460">Magnesium</keyword>
<protein>
    <recommendedName>
        <fullName evidence="6">3,4-dihydroxy-2-butanone 4-phosphate synthase</fullName>
        <shortName evidence="6">DHBP synthase</shortName>
        <ecNumber evidence="6">4.1.99.12</ecNumber>
    </recommendedName>
</protein>
<dbReference type="AlphaFoldDB" id="A0A133V7R3"/>
<name>A0A133V7R3_9EURY</name>
<evidence type="ECO:0000256" key="2">
    <source>
        <dbReference type="ARBA" id="ARBA00022723"/>
    </source>
</evidence>
<dbReference type="InterPro" id="IPR000422">
    <property type="entry name" value="DHBP_synthase_RibB"/>
</dbReference>
<proteinExistence type="inferred from homology"/>
<organism evidence="7 8">
    <name type="scientific">candidate division MSBL1 archaeon SCGC-AAA261F17</name>
    <dbReference type="NCBI Taxonomy" id="1698274"/>
    <lineage>
        <taxon>Archaea</taxon>
        <taxon>Methanobacteriati</taxon>
        <taxon>Methanobacteriota</taxon>
        <taxon>candidate division MSBL1</taxon>
    </lineage>
</organism>
<dbReference type="UniPathway" id="UPA00275">
    <property type="reaction ID" value="UER00399"/>
</dbReference>
<dbReference type="PANTHER" id="PTHR21327:SF46">
    <property type="entry name" value="3,4-DIHYDROXY-2-BUTANONE 4-PHOSPHATE SYNTHASE"/>
    <property type="match status" value="1"/>
</dbReference>
<comment type="function">
    <text evidence="6">Catalyzes the conversion of D-ribulose 5-phosphate to formate and 3,4-dihydroxy-2-butanone 4-phosphate.</text>
</comment>
<evidence type="ECO:0000256" key="3">
    <source>
        <dbReference type="ARBA" id="ARBA00022842"/>
    </source>
</evidence>
<dbReference type="SUPFAM" id="SSF55821">
    <property type="entry name" value="YrdC/RibB"/>
    <property type="match status" value="1"/>
</dbReference>
<sequence>MNLNQALDAIRKGEFVLISDSPDREGETDLVIAAEKVGPAHIAKMRRDGGGLICVALHPKIANNFGLPYMTKIYESASPTHEVLNATTPDDIPYDERSAFSITVNHRQTHTGVTDSDRALTIRELGKLGSGSFDGPAIKEFGREFRSPGHVPILRAAGELVAERQGHTELAVALMEMAGVTPVAVVCEMLDAETSEALAGNRVKTYAEDNDLVLLDGEKIVRAYSDWSEQDPQEGD</sequence>
<comment type="pathway">
    <text evidence="6">Cofactor biosynthesis; riboflavin biosynthesis; 2-hydroxy-3-oxobutyl phosphate from D-ribulose 5-phosphate: step 1/1.</text>
</comment>
<reference evidence="7 8" key="1">
    <citation type="journal article" date="2016" name="Sci. Rep.">
        <title>Metabolic traits of an uncultured archaeal lineage -MSBL1- from brine pools of the Red Sea.</title>
        <authorList>
            <person name="Mwirichia R."/>
            <person name="Alam I."/>
            <person name="Rashid M."/>
            <person name="Vinu M."/>
            <person name="Ba-Alawi W."/>
            <person name="Anthony Kamau A."/>
            <person name="Kamanda Ngugi D."/>
            <person name="Goker M."/>
            <person name="Klenk H.P."/>
            <person name="Bajic V."/>
            <person name="Stingl U."/>
        </authorList>
    </citation>
    <scope>NUCLEOTIDE SEQUENCE [LARGE SCALE GENOMIC DNA]</scope>
    <source>
        <strain evidence="7">SCGC-AAA261F17</strain>
    </source>
</reference>
<evidence type="ECO:0000313" key="8">
    <source>
        <dbReference type="Proteomes" id="UP000070035"/>
    </source>
</evidence>
<keyword evidence="2 6" id="KW-0479">Metal-binding</keyword>
<dbReference type="InterPro" id="IPR017945">
    <property type="entry name" value="DHBP_synth_RibB-like_a/b_dom"/>
</dbReference>